<name>A0AAN7IYV8_QUERU</name>
<dbReference type="Proteomes" id="UP001324115">
    <property type="component" value="Unassembled WGS sequence"/>
</dbReference>
<sequence>MRFLAFALVLIMVRCCLAADKKTLSTKMNMEAQKPLFDDEKVDVGYGGSSVNNHHYIPREDFNNNNNGGRGK</sequence>
<dbReference type="PANTHER" id="PTHR36040:SF5">
    <property type="entry name" value="TRANSMEMBRANE PROTEIN"/>
    <property type="match status" value="1"/>
</dbReference>
<keyword evidence="3" id="KW-1185">Reference proteome</keyword>
<gene>
    <name evidence="2" type="ORF">RGQ29_018277</name>
</gene>
<reference evidence="2 3" key="1">
    <citation type="journal article" date="2023" name="G3 (Bethesda)">
        <title>A haplotype-resolved chromosome-scale genome for Quercus rubra L. provides insights into the genetics of adaptive traits for red oak species.</title>
        <authorList>
            <person name="Kapoor B."/>
            <person name="Jenkins J."/>
            <person name="Schmutz J."/>
            <person name="Zhebentyayeva T."/>
            <person name="Kuelheim C."/>
            <person name="Coggeshall M."/>
            <person name="Heim C."/>
            <person name="Lasky J.R."/>
            <person name="Leites L."/>
            <person name="Islam-Faridi N."/>
            <person name="Romero-Severson J."/>
            <person name="DeLeo V.L."/>
            <person name="Lucas S.M."/>
            <person name="Lazic D."/>
            <person name="Gailing O."/>
            <person name="Carlson J."/>
            <person name="Staton M."/>
        </authorList>
    </citation>
    <scope>NUCLEOTIDE SEQUENCE [LARGE SCALE GENOMIC DNA]</scope>
    <source>
        <strain evidence="2">Pseudo-F2</strain>
    </source>
</reference>
<feature type="signal peptide" evidence="1">
    <location>
        <begin position="1"/>
        <end position="18"/>
    </location>
</feature>
<protein>
    <submittedName>
        <fullName evidence="2">Uncharacterized protein</fullName>
    </submittedName>
</protein>
<evidence type="ECO:0000313" key="3">
    <source>
        <dbReference type="Proteomes" id="UP001324115"/>
    </source>
</evidence>
<accession>A0AAN7IYV8</accession>
<dbReference type="EMBL" id="JAXUIC010000004">
    <property type="protein sequence ID" value="KAK4594534.1"/>
    <property type="molecule type" value="Genomic_DNA"/>
</dbReference>
<evidence type="ECO:0000256" key="1">
    <source>
        <dbReference type="SAM" id="SignalP"/>
    </source>
</evidence>
<proteinExistence type="predicted"/>
<organism evidence="2 3">
    <name type="scientific">Quercus rubra</name>
    <name type="common">Northern red oak</name>
    <name type="synonym">Quercus borealis</name>
    <dbReference type="NCBI Taxonomy" id="3512"/>
    <lineage>
        <taxon>Eukaryota</taxon>
        <taxon>Viridiplantae</taxon>
        <taxon>Streptophyta</taxon>
        <taxon>Embryophyta</taxon>
        <taxon>Tracheophyta</taxon>
        <taxon>Spermatophyta</taxon>
        <taxon>Magnoliopsida</taxon>
        <taxon>eudicotyledons</taxon>
        <taxon>Gunneridae</taxon>
        <taxon>Pentapetalae</taxon>
        <taxon>rosids</taxon>
        <taxon>fabids</taxon>
        <taxon>Fagales</taxon>
        <taxon>Fagaceae</taxon>
        <taxon>Quercus</taxon>
    </lineage>
</organism>
<feature type="chain" id="PRO_5042861345" evidence="1">
    <location>
        <begin position="19"/>
        <end position="72"/>
    </location>
</feature>
<evidence type="ECO:0000313" key="2">
    <source>
        <dbReference type="EMBL" id="KAK4594534.1"/>
    </source>
</evidence>
<keyword evidence="1" id="KW-0732">Signal</keyword>
<comment type="caution">
    <text evidence="2">The sequence shown here is derived from an EMBL/GenBank/DDBJ whole genome shotgun (WGS) entry which is preliminary data.</text>
</comment>
<dbReference type="PANTHER" id="PTHR36040">
    <property type="entry name" value="OS04G0188500 PROTEIN"/>
    <property type="match status" value="1"/>
</dbReference>
<dbReference type="AlphaFoldDB" id="A0AAN7IYV8"/>